<comment type="caution">
    <text evidence="5">The sequence shown here is derived from an EMBL/GenBank/DDBJ whole genome shotgun (WGS) entry which is preliminary data.</text>
</comment>
<comment type="similarity">
    <text evidence="3">Belongs to the TRAFAC class myosin-kinesin ATPase superfamily. Kinesin family.</text>
</comment>
<organism evidence="5 6">
    <name type="scientific">Tetraparma gracilis</name>
    <dbReference type="NCBI Taxonomy" id="2962635"/>
    <lineage>
        <taxon>Eukaryota</taxon>
        <taxon>Sar</taxon>
        <taxon>Stramenopiles</taxon>
        <taxon>Ochrophyta</taxon>
        <taxon>Bolidophyceae</taxon>
        <taxon>Parmales</taxon>
        <taxon>Triparmaceae</taxon>
        <taxon>Tetraparma</taxon>
    </lineage>
</organism>
<reference evidence="5 6" key="1">
    <citation type="journal article" date="2023" name="Commun. Biol.">
        <title>Genome analysis of Parmales, the sister group of diatoms, reveals the evolutionary specialization of diatoms from phago-mixotrophs to photoautotrophs.</title>
        <authorList>
            <person name="Ban H."/>
            <person name="Sato S."/>
            <person name="Yoshikawa S."/>
            <person name="Yamada K."/>
            <person name="Nakamura Y."/>
            <person name="Ichinomiya M."/>
            <person name="Sato N."/>
            <person name="Blanc-Mathieu R."/>
            <person name="Endo H."/>
            <person name="Kuwata A."/>
            <person name="Ogata H."/>
        </authorList>
    </citation>
    <scope>NUCLEOTIDE SEQUENCE [LARGE SCALE GENOMIC DNA]</scope>
</reference>
<sequence>MNDTSSRSHAVVRLTTTHSDKSTSVLTIVDLAGSEKQTSTGATGERLKEAASINNSLSTLAGVIYALGVNSTNPAAAPRHVPFRDSKLTMLLRGSLSPADCRTAMVCTVAPHGDNFAETL</sequence>
<accession>A0ABQ6MVX0</accession>
<dbReference type="InterPro" id="IPR027640">
    <property type="entry name" value="Kinesin-like_fam"/>
</dbReference>
<dbReference type="PANTHER" id="PTHR24115:SF1004">
    <property type="entry name" value="KINESIN-LIKE PROTEIN KIF15"/>
    <property type="match status" value="1"/>
</dbReference>
<dbReference type="SMART" id="SM00129">
    <property type="entry name" value="KISc"/>
    <property type="match status" value="1"/>
</dbReference>
<evidence type="ECO:0000256" key="2">
    <source>
        <dbReference type="ARBA" id="ARBA00022840"/>
    </source>
</evidence>
<dbReference type="InterPro" id="IPR036961">
    <property type="entry name" value="Kinesin_motor_dom_sf"/>
</dbReference>
<evidence type="ECO:0000313" key="6">
    <source>
        <dbReference type="Proteomes" id="UP001165060"/>
    </source>
</evidence>
<feature type="domain" description="Kinesin motor" evidence="4">
    <location>
        <begin position="1"/>
        <end position="120"/>
    </location>
</feature>
<keyword evidence="1" id="KW-0547">Nucleotide-binding</keyword>
<dbReference type="InterPro" id="IPR001752">
    <property type="entry name" value="Kinesin_motor_dom"/>
</dbReference>
<comment type="caution">
    <text evidence="3">Lacks conserved residue(s) required for the propagation of feature annotation.</text>
</comment>
<keyword evidence="6" id="KW-1185">Reference proteome</keyword>
<dbReference type="PANTHER" id="PTHR24115">
    <property type="entry name" value="KINESIN-RELATED"/>
    <property type="match status" value="1"/>
</dbReference>
<evidence type="ECO:0000313" key="5">
    <source>
        <dbReference type="EMBL" id="GMI34584.1"/>
    </source>
</evidence>
<gene>
    <name evidence="5" type="ORF">TeGR_g11578</name>
</gene>
<dbReference type="PRINTS" id="PR00380">
    <property type="entry name" value="KINESINHEAVY"/>
</dbReference>
<dbReference type="Pfam" id="PF00225">
    <property type="entry name" value="Kinesin"/>
    <property type="match status" value="1"/>
</dbReference>
<dbReference type="SUPFAM" id="SSF52540">
    <property type="entry name" value="P-loop containing nucleoside triphosphate hydrolases"/>
    <property type="match status" value="1"/>
</dbReference>
<dbReference type="Gene3D" id="3.40.850.10">
    <property type="entry name" value="Kinesin motor domain"/>
    <property type="match status" value="1"/>
</dbReference>
<dbReference type="EMBL" id="BRYB01004644">
    <property type="protein sequence ID" value="GMI34584.1"/>
    <property type="molecule type" value="Genomic_DNA"/>
</dbReference>
<dbReference type="InterPro" id="IPR019821">
    <property type="entry name" value="Kinesin_motor_CS"/>
</dbReference>
<protein>
    <recommendedName>
        <fullName evidence="4">Kinesin motor domain-containing protein</fullName>
    </recommendedName>
</protein>
<evidence type="ECO:0000259" key="4">
    <source>
        <dbReference type="PROSITE" id="PS50067"/>
    </source>
</evidence>
<dbReference type="PROSITE" id="PS00411">
    <property type="entry name" value="KINESIN_MOTOR_1"/>
    <property type="match status" value="1"/>
</dbReference>
<evidence type="ECO:0000256" key="3">
    <source>
        <dbReference type="PROSITE-ProRule" id="PRU00283"/>
    </source>
</evidence>
<keyword evidence="2" id="KW-0067">ATP-binding</keyword>
<proteinExistence type="inferred from homology"/>
<evidence type="ECO:0000256" key="1">
    <source>
        <dbReference type="ARBA" id="ARBA00022741"/>
    </source>
</evidence>
<dbReference type="InterPro" id="IPR027417">
    <property type="entry name" value="P-loop_NTPase"/>
</dbReference>
<name>A0ABQ6MVX0_9STRA</name>
<dbReference type="Proteomes" id="UP001165060">
    <property type="component" value="Unassembled WGS sequence"/>
</dbReference>
<dbReference type="PROSITE" id="PS50067">
    <property type="entry name" value="KINESIN_MOTOR_2"/>
    <property type="match status" value="1"/>
</dbReference>